<dbReference type="EMBL" id="JAJDKZ010000003">
    <property type="protein sequence ID" value="MCB8609309.1"/>
    <property type="molecule type" value="Genomic_DNA"/>
</dbReference>
<feature type="coiled-coil region" evidence="7">
    <location>
        <begin position="572"/>
        <end position="723"/>
    </location>
</feature>
<dbReference type="Pfam" id="PF02463">
    <property type="entry name" value="SMC_N"/>
    <property type="match status" value="1"/>
</dbReference>
<dbReference type="InterPro" id="IPR010935">
    <property type="entry name" value="SMC_hinge"/>
</dbReference>
<dbReference type="GO" id="GO:0016887">
    <property type="term" value="F:ATP hydrolysis activity"/>
    <property type="evidence" value="ECO:0007669"/>
    <property type="project" value="InterPro"/>
</dbReference>
<dbReference type="GO" id="GO:0007059">
    <property type="term" value="P:chromosome segregation"/>
    <property type="evidence" value="ECO:0007669"/>
    <property type="project" value="UniProtKB-UniRule"/>
</dbReference>
<comment type="subunit">
    <text evidence="7">Homodimer.</text>
</comment>
<proteinExistence type="inferred from homology"/>
<reference evidence="10" key="2">
    <citation type="journal article" date="2019" name="Int. J. Syst. Evol. Microbiol.">
        <title>Faecalibacillus intestinalis gen. nov., sp. nov. and Faecalibacillus faecis sp. nov., isolated from human faeces.</title>
        <authorList>
            <person name="Seo B."/>
            <person name="Jeon K."/>
            <person name="Baek I."/>
            <person name="Lee Y.M."/>
            <person name="Baek K."/>
            <person name="Ko G."/>
        </authorList>
    </citation>
    <scope>NUCLEOTIDE SEQUENCE</scope>
    <source>
        <strain evidence="10">SNUG30370</strain>
    </source>
</reference>
<dbReference type="EMBL" id="PYLP01000002">
    <property type="protein sequence ID" value="PST41616.1"/>
    <property type="molecule type" value="Genomic_DNA"/>
</dbReference>
<dbReference type="PIRSF" id="PIRSF005719">
    <property type="entry name" value="SMC"/>
    <property type="match status" value="1"/>
</dbReference>
<evidence type="ECO:0000256" key="3">
    <source>
        <dbReference type="ARBA" id="ARBA00022741"/>
    </source>
</evidence>
<keyword evidence="5 7" id="KW-0175">Coiled coil</keyword>
<name>A0A2T3G253_9FIRM</name>
<reference evidence="9" key="3">
    <citation type="submission" date="2021-10" db="EMBL/GenBank/DDBJ databases">
        <title>Collection of gut derived symbiotic bacterial strains cultured from healthy donors.</title>
        <authorList>
            <person name="Lin H."/>
            <person name="Littmann E."/>
            <person name="Kohout C."/>
            <person name="Pamer E.G."/>
        </authorList>
    </citation>
    <scope>NUCLEOTIDE SEQUENCE</scope>
    <source>
        <strain evidence="9">DFI.4.48</strain>
    </source>
</reference>
<keyword evidence="3 7" id="KW-0547">Nucleotide-binding</keyword>
<organism evidence="10 11">
    <name type="scientific">Faecalibacillus faecis</name>
    <dbReference type="NCBI Taxonomy" id="1982628"/>
    <lineage>
        <taxon>Bacteria</taxon>
        <taxon>Bacillati</taxon>
        <taxon>Bacillota</taxon>
        <taxon>Erysipelotrichia</taxon>
        <taxon>Erysipelotrichales</taxon>
        <taxon>Coprobacillaceae</taxon>
        <taxon>Faecalibacillus</taxon>
    </lineage>
</organism>
<evidence type="ECO:0000313" key="11">
    <source>
        <dbReference type="Proteomes" id="UP000241201"/>
    </source>
</evidence>
<dbReference type="FunFam" id="3.40.50.300:FF:000984">
    <property type="entry name" value="Chromosome partition protein Smc"/>
    <property type="match status" value="1"/>
</dbReference>
<dbReference type="InterPro" id="IPR024704">
    <property type="entry name" value="SMC"/>
</dbReference>
<keyword evidence="11" id="KW-1185">Reference proteome</keyword>
<dbReference type="RefSeq" id="WP_106987148.1">
    <property type="nucleotide sequence ID" value="NZ_DBGCOW010000040.1"/>
</dbReference>
<dbReference type="GO" id="GO:0005694">
    <property type="term" value="C:chromosome"/>
    <property type="evidence" value="ECO:0007669"/>
    <property type="project" value="InterPro"/>
</dbReference>
<reference evidence="11" key="1">
    <citation type="submission" date="2018-03" db="EMBL/GenBank/DDBJ databases">
        <title>Lachnoclostridium SNUG30370 gen.nov., sp.nov., isolated from human faeces.</title>
        <authorList>
            <person name="Seo B."/>
            <person name="Jeon K."/>
            <person name="Ko G."/>
        </authorList>
    </citation>
    <scope>NUCLEOTIDE SEQUENCE [LARGE SCALE GENOMIC DNA]</scope>
    <source>
        <strain evidence="11">SNUG30370</strain>
    </source>
</reference>
<comment type="similarity">
    <text evidence="7">Belongs to the SMC family.</text>
</comment>
<comment type="caution">
    <text evidence="10">The sequence shown here is derived from an EMBL/GenBank/DDBJ whole genome shotgun (WGS) entry which is preliminary data.</text>
</comment>
<evidence type="ECO:0000256" key="7">
    <source>
        <dbReference type="HAMAP-Rule" id="MF_01894"/>
    </source>
</evidence>
<evidence type="ECO:0000313" key="10">
    <source>
        <dbReference type="EMBL" id="PST41616.1"/>
    </source>
</evidence>
<dbReference type="Gene3D" id="3.40.50.300">
    <property type="entry name" value="P-loop containing nucleotide triphosphate hydrolases"/>
    <property type="match status" value="2"/>
</dbReference>
<dbReference type="PANTHER" id="PTHR43977">
    <property type="entry name" value="STRUCTURAL MAINTENANCE OF CHROMOSOMES PROTEIN 3"/>
    <property type="match status" value="1"/>
</dbReference>
<feature type="domain" description="SMC hinge" evidence="8">
    <location>
        <begin position="419"/>
        <end position="538"/>
    </location>
</feature>
<keyword evidence="2 7" id="KW-0963">Cytoplasm</keyword>
<dbReference type="InterPro" id="IPR036277">
    <property type="entry name" value="SMC_hinge_sf"/>
</dbReference>
<dbReference type="GeneID" id="77469915"/>
<dbReference type="GO" id="GO:0030261">
    <property type="term" value="P:chromosome condensation"/>
    <property type="evidence" value="ECO:0007669"/>
    <property type="project" value="InterPro"/>
</dbReference>
<feature type="coiled-coil region" evidence="7">
    <location>
        <begin position="235"/>
        <end position="369"/>
    </location>
</feature>
<accession>A0A2T3G253</accession>
<dbReference type="Gene3D" id="3.30.70.1620">
    <property type="match status" value="1"/>
</dbReference>
<dbReference type="SUPFAM" id="SSF52540">
    <property type="entry name" value="P-loop containing nucleoside triphosphate hydrolases"/>
    <property type="match status" value="1"/>
</dbReference>
<dbReference type="Proteomes" id="UP001198439">
    <property type="component" value="Unassembled WGS sequence"/>
</dbReference>
<dbReference type="GO" id="GO:0006260">
    <property type="term" value="P:DNA replication"/>
    <property type="evidence" value="ECO:0007669"/>
    <property type="project" value="UniProtKB-UniRule"/>
</dbReference>
<dbReference type="InterPro" id="IPR027417">
    <property type="entry name" value="P-loop_NTPase"/>
</dbReference>
<dbReference type="Gene3D" id="6.10.140.1720">
    <property type="match status" value="1"/>
</dbReference>
<evidence type="ECO:0000256" key="1">
    <source>
        <dbReference type="ARBA" id="ARBA00004496"/>
    </source>
</evidence>
<dbReference type="GO" id="GO:0003677">
    <property type="term" value="F:DNA binding"/>
    <property type="evidence" value="ECO:0007669"/>
    <property type="project" value="UniProtKB-UniRule"/>
</dbReference>
<evidence type="ECO:0000256" key="5">
    <source>
        <dbReference type="ARBA" id="ARBA00023054"/>
    </source>
</evidence>
<dbReference type="Gene3D" id="1.20.1060.20">
    <property type="match status" value="1"/>
</dbReference>
<dbReference type="SUPFAM" id="SSF75553">
    <property type="entry name" value="Smc hinge domain"/>
    <property type="match status" value="1"/>
</dbReference>
<evidence type="ECO:0000313" key="9">
    <source>
        <dbReference type="EMBL" id="MCB8609309.1"/>
    </source>
</evidence>
<comment type="domain">
    <text evidence="7">Contains large globular domains required for ATP hydrolysis at each terminus and a third globular domain forming a flexible hinge near the middle of the molecule. These domains are separated by coiled-coil structures.</text>
</comment>
<gene>
    <name evidence="7" type="primary">smc</name>
    <name evidence="10" type="ORF">C7U55_02185</name>
    <name evidence="9" type="ORF">LJD69_01710</name>
</gene>
<protein>
    <recommendedName>
        <fullName evidence="7">Chromosome partition protein Smc</fullName>
    </recommendedName>
</protein>
<dbReference type="Pfam" id="PF06470">
    <property type="entry name" value="SMC_hinge"/>
    <property type="match status" value="1"/>
</dbReference>
<comment type="function">
    <text evidence="7">Required for chromosome condensation and partitioning.</text>
</comment>
<dbReference type="GO" id="GO:0007062">
    <property type="term" value="P:sister chromatid cohesion"/>
    <property type="evidence" value="ECO:0007669"/>
    <property type="project" value="InterPro"/>
</dbReference>
<dbReference type="AlphaFoldDB" id="A0A2T3G253"/>
<dbReference type="Proteomes" id="UP000241201">
    <property type="component" value="Unassembled WGS sequence"/>
</dbReference>
<feature type="binding site" evidence="7">
    <location>
        <begin position="32"/>
        <end position="39"/>
    </location>
    <ligand>
        <name>ATP</name>
        <dbReference type="ChEBI" id="CHEBI:30616"/>
    </ligand>
</feature>
<dbReference type="GO" id="GO:0005737">
    <property type="term" value="C:cytoplasm"/>
    <property type="evidence" value="ECO:0007669"/>
    <property type="project" value="UniProtKB-SubCell"/>
</dbReference>
<dbReference type="FunFam" id="3.40.50.300:FF:000901">
    <property type="entry name" value="Chromosome partition protein Smc"/>
    <property type="match status" value="1"/>
</dbReference>
<dbReference type="InterPro" id="IPR011890">
    <property type="entry name" value="SMC_prok"/>
</dbReference>
<keyword evidence="6 7" id="KW-0238">DNA-binding</keyword>
<evidence type="ECO:0000256" key="4">
    <source>
        <dbReference type="ARBA" id="ARBA00022840"/>
    </source>
</evidence>
<comment type="subcellular location">
    <subcellularLocation>
        <location evidence="1 7">Cytoplasm</location>
    </subcellularLocation>
</comment>
<evidence type="ECO:0000256" key="6">
    <source>
        <dbReference type="ARBA" id="ARBA00023125"/>
    </source>
</evidence>
<evidence type="ECO:0000259" key="8">
    <source>
        <dbReference type="SMART" id="SM00968"/>
    </source>
</evidence>
<dbReference type="HAMAP" id="MF_01894">
    <property type="entry name" value="Smc_prok"/>
    <property type="match status" value="1"/>
</dbReference>
<sequence>MYLKRIELHGFKSFADKVNVEFQPGITGIVGPNGCGKSNISDAVRWVLGEQSVKSLRGSNMADVIFAGSEDRRAQNLAEVTLVFDNSDRTLNYDYNEVEITRRLYRQGNEAEYLLNRQQCRLKDITDLILDTGLGRDSLSIISQGNISNFADNRPEERRVIFEEAAGVSKYKKRKIEAIRKLERTKENLDRIGDIVYELEKQITPLKKQKEKAETYLELKEKLTSIEVNVLVHEISETNASLEELSKILKSLNEKQAALDAEILLKESANDEIKKKMFVLDNEINALQSQLLEAMSEVSRLETSKVEVDQKRKHALESKDNKDIAHKLENLKAILADVVEEYNNRVGRLEETEKELNDLSNKQKKMTLMIQEKHQSISHLTQEITKDKNRQEILIDLVENKSNYHSGVKAVMSLSNQNPDIIGVFGDLIKNDQEYDLAISTALGSALQFIVTKDDLQARLAIKFLRDNKAGRATFLPLETMEPRLLREEHEILCPTLDGYLGVVSDFVSSDKKIENVILNQLGNVILADNIDHASEISKATYARYKVVTLDGNIVNVGGSLTGGSANKQQSSIIQKRELEKVKEHLKELENKLAKEKNELNSLENESKEISHTLLQKQMSYAKLEVVVQNKKEELIVAKGEYEDLSHQNVELEDFKSGKINNQLVIELNEAIQHRDQLTEQIKSKREMRMSYVNENEQLENALKTLRKDLKDIQSQVNEKAIASTKQEASLNNYLNRLSNEYAMTYEYASENYQEELDMESARYEVAVLRNEINALGHVNLDSIEEYEKVSKRYEDMNGQRLDLIQAQDKIIQAIDEMDDIMVEKFSTTFDKINYQFNLVFRELFGGGRAEIKYTDPNNILETGIDIDVQPPGKSVSNITLFSGGEKALIAISCLFAILKVRPVPMCILDEVEAALDMANVERFAKFLREFSSQTQFIVVTHREGTMEECDLLYGATMQQKGVTKLVSVKLEEAVDFSNDQHQGGV</sequence>
<dbReference type="CDD" id="cd03278">
    <property type="entry name" value="ABC_SMC_barmotin"/>
    <property type="match status" value="2"/>
</dbReference>
<dbReference type="SMART" id="SM00968">
    <property type="entry name" value="SMC_hinge"/>
    <property type="match status" value="1"/>
</dbReference>
<dbReference type="GO" id="GO:0005524">
    <property type="term" value="F:ATP binding"/>
    <property type="evidence" value="ECO:0007669"/>
    <property type="project" value="UniProtKB-UniRule"/>
</dbReference>
<evidence type="ECO:0000256" key="2">
    <source>
        <dbReference type="ARBA" id="ARBA00022490"/>
    </source>
</evidence>
<keyword evidence="4 7" id="KW-0067">ATP-binding</keyword>
<dbReference type="InterPro" id="IPR003395">
    <property type="entry name" value="RecF/RecN/SMC_N"/>
</dbReference>